<proteinExistence type="predicted"/>
<organism evidence="8 9">
    <name type="scientific">Penstemon davidsonii</name>
    <dbReference type="NCBI Taxonomy" id="160366"/>
    <lineage>
        <taxon>Eukaryota</taxon>
        <taxon>Viridiplantae</taxon>
        <taxon>Streptophyta</taxon>
        <taxon>Embryophyta</taxon>
        <taxon>Tracheophyta</taxon>
        <taxon>Spermatophyta</taxon>
        <taxon>Magnoliopsida</taxon>
        <taxon>eudicotyledons</taxon>
        <taxon>Gunneridae</taxon>
        <taxon>Pentapetalae</taxon>
        <taxon>asterids</taxon>
        <taxon>lamiids</taxon>
        <taxon>Lamiales</taxon>
        <taxon>Plantaginaceae</taxon>
        <taxon>Cheloneae</taxon>
        <taxon>Penstemon</taxon>
    </lineage>
</organism>
<keyword evidence="4" id="KW-0862">Zinc</keyword>
<evidence type="ECO:0000256" key="2">
    <source>
        <dbReference type="ARBA" id="ARBA00022729"/>
    </source>
</evidence>
<evidence type="ECO:0000256" key="3">
    <source>
        <dbReference type="ARBA" id="ARBA00022737"/>
    </source>
</evidence>
<sequence>MGKQATIFLIFFYQMEVICLAASPNLNRSTDEHSLLAIKSHVITSDPNNIIATNWSQETSFCTWIGITCSRRRPRVTALDLFNMGLQGTIAKEIGNLSFLKYLRISNNSFKGVIPNEIGNLRRLRMVRMSYNQLSGEIPLSFGFLTNLEWLSIEYNHLTGAIPWSIFNISSLHTIGFTGNQLYGTLPNDICYHLSKLDGLYISNNQLSGDIPTSLSACSQLNTLSLSYNKFTGGIPIQMGNLSQLQELYLSSNKLSERSRRSAGKIREVDSSDETTLLNKKEYTAGDVALLLNGFKKFYKRKMKNKYNNASTSKPTSYSHDSKDDFKSKLMCYNCRKLGHFIKDCPYPKAEKYTEEEKKARKERRHQKSKVLLAEAEKIAAIYSSNSESGTSDDDSTEEETPALL</sequence>
<keyword evidence="4" id="KW-0863">Zinc-finger</keyword>
<evidence type="ECO:0000313" key="9">
    <source>
        <dbReference type="Proteomes" id="UP001291926"/>
    </source>
</evidence>
<accession>A0ABR0DDW3</accession>
<reference evidence="8 9" key="1">
    <citation type="journal article" date="2023" name="bioRxiv">
        <title>Genome report: Whole genome sequence and annotation of Penstemon davidsonii.</title>
        <authorList>
            <person name="Ostevik K.L."/>
            <person name="Alabady M."/>
            <person name="Zhang M."/>
            <person name="Rausher M.D."/>
        </authorList>
    </citation>
    <scope>NUCLEOTIDE SEQUENCE [LARGE SCALE GENOMIC DNA]</scope>
    <source>
        <strain evidence="8">DNT005</strain>
        <tissue evidence="8">Whole leaf</tissue>
    </source>
</reference>
<dbReference type="InterPro" id="IPR036875">
    <property type="entry name" value="Znf_CCHC_sf"/>
</dbReference>
<dbReference type="InterPro" id="IPR001878">
    <property type="entry name" value="Znf_CCHC"/>
</dbReference>
<dbReference type="PANTHER" id="PTHR48060:SF21">
    <property type="entry name" value="L DOMAIN-LIKE PROTEIN"/>
    <property type="match status" value="1"/>
</dbReference>
<dbReference type="Pfam" id="PF13855">
    <property type="entry name" value="LRR_8"/>
    <property type="match status" value="1"/>
</dbReference>
<protein>
    <recommendedName>
        <fullName evidence="7">CCHC-type domain-containing protein</fullName>
    </recommendedName>
</protein>
<feature type="signal peptide" evidence="6">
    <location>
        <begin position="1"/>
        <end position="21"/>
    </location>
</feature>
<dbReference type="SMART" id="SM00343">
    <property type="entry name" value="ZnF_C2HC"/>
    <property type="match status" value="1"/>
</dbReference>
<dbReference type="PANTHER" id="PTHR48060">
    <property type="entry name" value="DNA DAMAGE-REPAIR/TOLERATION PROTEIN DRT100"/>
    <property type="match status" value="1"/>
</dbReference>
<evidence type="ECO:0000259" key="7">
    <source>
        <dbReference type="PROSITE" id="PS50158"/>
    </source>
</evidence>
<keyword evidence="4" id="KW-0479">Metal-binding</keyword>
<dbReference type="Pfam" id="PF00098">
    <property type="entry name" value="zf-CCHC"/>
    <property type="match status" value="1"/>
</dbReference>
<evidence type="ECO:0000256" key="5">
    <source>
        <dbReference type="SAM" id="MobiDB-lite"/>
    </source>
</evidence>
<dbReference type="InterPro" id="IPR013210">
    <property type="entry name" value="LRR_N_plant-typ"/>
</dbReference>
<dbReference type="InterPro" id="IPR053211">
    <property type="entry name" value="DNA_repair-toleration"/>
</dbReference>
<feature type="region of interest" description="Disordered" evidence="5">
    <location>
        <begin position="384"/>
        <end position="405"/>
    </location>
</feature>
<dbReference type="Pfam" id="PF00560">
    <property type="entry name" value="LRR_1"/>
    <property type="match status" value="3"/>
</dbReference>
<keyword evidence="9" id="KW-1185">Reference proteome</keyword>
<feature type="compositionally biased region" description="Acidic residues" evidence="5">
    <location>
        <begin position="391"/>
        <end position="405"/>
    </location>
</feature>
<dbReference type="SUPFAM" id="SSF57756">
    <property type="entry name" value="Retrovirus zinc finger-like domains"/>
    <property type="match status" value="1"/>
</dbReference>
<name>A0ABR0DDW3_9LAMI</name>
<feature type="chain" id="PRO_5046971760" description="CCHC-type domain-containing protein" evidence="6">
    <location>
        <begin position="22"/>
        <end position="405"/>
    </location>
</feature>
<keyword evidence="2 6" id="KW-0732">Signal</keyword>
<evidence type="ECO:0000256" key="6">
    <source>
        <dbReference type="SAM" id="SignalP"/>
    </source>
</evidence>
<comment type="caution">
    <text evidence="8">The sequence shown here is derived from an EMBL/GenBank/DDBJ whole genome shotgun (WGS) entry which is preliminary data.</text>
</comment>
<dbReference type="Pfam" id="PF08263">
    <property type="entry name" value="LRRNT_2"/>
    <property type="match status" value="1"/>
</dbReference>
<dbReference type="SUPFAM" id="SSF52058">
    <property type="entry name" value="L domain-like"/>
    <property type="match status" value="1"/>
</dbReference>
<keyword evidence="1" id="KW-0433">Leucine-rich repeat</keyword>
<evidence type="ECO:0000256" key="4">
    <source>
        <dbReference type="PROSITE-ProRule" id="PRU00047"/>
    </source>
</evidence>
<dbReference type="Proteomes" id="UP001291926">
    <property type="component" value="Unassembled WGS sequence"/>
</dbReference>
<dbReference type="InterPro" id="IPR001611">
    <property type="entry name" value="Leu-rich_rpt"/>
</dbReference>
<evidence type="ECO:0000313" key="8">
    <source>
        <dbReference type="EMBL" id="KAK4487046.1"/>
    </source>
</evidence>
<dbReference type="PROSITE" id="PS50158">
    <property type="entry name" value="ZF_CCHC"/>
    <property type="match status" value="1"/>
</dbReference>
<evidence type="ECO:0000256" key="1">
    <source>
        <dbReference type="ARBA" id="ARBA00022614"/>
    </source>
</evidence>
<keyword evidence="3" id="KW-0677">Repeat</keyword>
<gene>
    <name evidence="8" type="ORF">RD792_006361</name>
</gene>
<dbReference type="Gene3D" id="3.80.10.10">
    <property type="entry name" value="Ribonuclease Inhibitor"/>
    <property type="match status" value="2"/>
</dbReference>
<dbReference type="Gene3D" id="4.10.60.10">
    <property type="entry name" value="Zinc finger, CCHC-type"/>
    <property type="match status" value="1"/>
</dbReference>
<dbReference type="EMBL" id="JAYDYQ010002152">
    <property type="protein sequence ID" value="KAK4487046.1"/>
    <property type="molecule type" value="Genomic_DNA"/>
</dbReference>
<dbReference type="InterPro" id="IPR032675">
    <property type="entry name" value="LRR_dom_sf"/>
</dbReference>
<feature type="domain" description="CCHC-type" evidence="7">
    <location>
        <begin position="332"/>
        <end position="346"/>
    </location>
</feature>